<reference evidence="2" key="1">
    <citation type="journal article" date="2020" name="Stud. Mycol.">
        <title>101 Dothideomycetes genomes: a test case for predicting lifestyles and emergence of pathogens.</title>
        <authorList>
            <person name="Haridas S."/>
            <person name="Albert R."/>
            <person name="Binder M."/>
            <person name="Bloem J."/>
            <person name="Labutti K."/>
            <person name="Salamov A."/>
            <person name="Andreopoulos B."/>
            <person name="Baker S."/>
            <person name="Barry K."/>
            <person name="Bills G."/>
            <person name="Bluhm B."/>
            <person name="Cannon C."/>
            <person name="Castanera R."/>
            <person name="Culley D."/>
            <person name="Daum C."/>
            <person name="Ezra D."/>
            <person name="Gonzalez J."/>
            <person name="Henrissat B."/>
            <person name="Kuo A."/>
            <person name="Liang C."/>
            <person name="Lipzen A."/>
            <person name="Lutzoni F."/>
            <person name="Magnuson J."/>
            <person name="Mondo S."/>
            <person name="Nolan M."/>
            <person name="Ohm R."/>
            <person name="Pangilinan J."/>
            <person name="Park H.-J."/>
            <person name="Ramirez L."/>
            <person name="Alfaro M."/>
            <person name="Sun H."/>
            <person name="Tritt A."/>
            <person name="Yoshinaga Y."/>
            <person name="Zwiers L.-H."/>
            <person name="Turgeon B."/>
            <person name="Goodwin S."/>
            <person name="Spatafora J."/>
            <person name="Crous P."/>
            <person name="Grigoriev I."/>
        </authorList>
    </citation>
    <scope>NUCLEOTIDE SEQUENCE</scope>
    <source>
        <strain evidence="2">CBS 130266</strain>
    </source>
</reference>
<organism evidence="2 3">
    <name type="scientific">Tothia fuscella</name>
    <dbReference type="NCBI Taxonomy" id="1048955"/>
    <lineage>
        <taxon>Eukaryota</taxon>
        <taxon>Fungi</taxon>
        <taxon>Dikarya</taxon>
        <taxon>Ascomycota</taxon>
        <taxon>Pezizomycotina</taxon>
        <taxon>Dothideomycetes</taxon>
        <taxon>Pleosporomycetidae</taxon>
        <taxon>Venturiales</taxon>
        <taxon>Cylindrosympodiaceae</taxon>
        <taxon>Tothia</taxon>
    </lineage>
</organism>
<feature type="region of interest" description="Disordered" evidence="1">
    <location>
        <begin position="1015"/>
        <end position="1076"/>
    </location>
</feature>
<feature type="compositionally biased region" description="Polar residues" evidence="1">
    <location>
        <begin position="841"/>
        <end position="853"/>
    </location>
</feature>
<evidence type="ECO:0000256" key="1">
    <source>
        <dbReference type="SAM" id="MobiDB-lite"/>
    </source>
</evidence>
<evidence type="ECO:0000313" key="3">
    <source>
        <dbReference type="Proteomes" id="UP000800235"/>
    </source>
</evidence>
<feature type="region of interest" description="Disordered" evidence="1">
    <location>
        <begin position="210"/>
        <end position="234"/>
    </location>
</feature>
<evidence type="ECO:0000313" key="2">
    <source>
        <dbReference type="EMBL" id="KAF2422465.1"/>
    </source>
</evidence>
<dbReference type="AlphaFoldDB" id="A0A9P4TUE4"/>
<feature type="compositionally biased region" description="Basic residues" evidence="1">
    <location>
        <begin position="921"/>
        <end position="933"/>
    </location>
</feature>
<name>A0A9P4TUE4_9PEZI</name>
<accession>A0A9P4TUE4</accession>
<dbReference type="EMBL" id="MU007090">
    <property type="protein sequence ID" value="KAF2422465.1"/>
    <property type="molecule type" value="Genomic_DNA"/>
</dbReference>
<feature type="compositionally biased region" description="Polar residues" evidence="1">
    <location>
        <begin position="9"/>
        <end position="18"/>
    </location>
</feature>
<gene>
    <name evidence="2" type="ORF">EJ08DRAFT_480703</name>
</gene>
<protein>
    <submittedName>
        <fullName evidence="2">Uncharacterized protein</fullName>
    </submittedName>
</protein>
<comment type="caution">
    <text evidence="2">The sequence shown here is derived from an EMBL/GenBank/DDBJ whole genome shotgun (WGS) entry which is preliminary data.</text>
</comment>
<sequence>MAAFANRNDGPSSNTSRPNLDDTSPKRRTLPEGGCSYRDISAGLKPPGCGCRRFWLRGEVYAVQERTDGQRSRDPWCICGHHACFHDLVERMTTVGMTEDYVDTSTAPPRGVTRAIEQELGNIGGKGIIQSTGSSLRREMRALGDIQQADSRLSTPGRMSARHMQGLGLDFTASNQAQRLETHDLHHPDPRIRSEAITRQYGGLGLLLHGGNQHQDPRHASPSPTIPDGASDRLFHDSQFHIPSTRDASENESLRNISPDTGFMQRVLAAQRFGPPLDVTNALAATEGMEDFIQSATEVATPSVANTPDFGRLTQIVQDTMGMIGTVNGSPTCAFNNAGPSNLPSTTNNTSSKVVVQAVTQSSGISSETVQAALRNMPLAIQQLTPLVTSLHEYLSRNPDISIHESIQGLARRMENLENSSFSHVPPEQIHEQFQMVDGRLIDLENQLEEHGRLIANFDPDASTHDGEVRRIRPSDAHASFESNQSLASATSSALISAALDRVETDRRFRDVEGRLDDLEKVQLPSLIHPWEVEVVLLPWGRDLRGLWYPPTELLKPGNSQDSEPWTQARSMRSMSRAAISLGATTGESGWSDQAIHQWAGNAEKWLSPKACGSNGVVYHRLCSRGLAMKVILTSPGARDIRNAVCKAFGPLLGVVSGKGQDQDMEDDANEEDDDLYLGLEAPFVPLRKVHKSSRLRFLAPTELITPDLWTAEFLISGVIMRASGGQKRLFVTTKEAYLQPSGELSSSWTWQKLRELPRVEAEEQIDKGGSHVPEADALEPCWVYHPSLDPHPSSIHSSFASHVSASSIHEQQVPVQTLPDLLSSHHEDSEDELSIHAQIQPITPMSEFPTQRSLHRRTRTMSIPLTETSSAPPNPEKSQISRLQRSFPSQLSKRRIQSFSHSSNPLIATLPTFIPSPSKSRSRIMKRRRLTRSRSGSPSEAESKHSLHHSAASLDPDIDPNVVLSHLRERVPSGESIMPIWAFTPRRSKEPHSPFFAEDGDSGADAIAGASQSTTNLPITTGGRVENRKRGITPSAYATPFSGTVQPPVSGDESDAWGGVEDGAKAVDTGSGHER</sequence>
<feature type="region of interest" description="Disordered" evidence="1">
    <location>
        <begin position="1"/>
        <end position="37"/>
    </location>
</feature>
<feature type="compositionally biased region" description="Polar residues" evidence="1">
    <location>
        <begin position="861"/>
        <end position="907"/>
    </location>
</feature>
<keyword evidence="3" id="KW-1185">Reference proteome</keyword>
<dbReference type="Proteomes" id="UP000800235">
    <property type="component" value="Unassembled WGS sequence"/>
</dbReference>
<feature type="region of interest" description="Disordered" evidence="1">
    <location>
        <begin position="825"/>
        <end position="959"/>
    </location>
</feature>
<dbReference type="OrthoDB" id="5427134at2759"/>
<proteinExistence type="predicted"/>